<gene>
    <name evidence="1" type="ORF">METZ01_LOCUS220051</name>
</gene>
<reference evidence="1" key="1">
    <citation type="submission" date="2018-05" db="EMBL/GenBank/DDBJ databases">
        <authorList>
            <person name="Lanie J.A."/>
            <person name="Ng W.-L."/>
            <person name="Kazmierczak K.M."/>
            <person name="Andrzejewski T.M."/>
            <person name="Davidsen T.M."/>
            <person name="Wayne K.J."/>
            <person name="Tettelin H."/>
            <person name="Glass J.I."/>
            <person name="Rusch D."/>
            <person name="Podicherti R."/>
            <person name="Tsui H.-C.T."/>
            <person name="Winkler M.E."/>
        </authorList>
    </citation>
    <scope>NUCLEOTIDE SEQUENCE</scope>
</reference>
<dbReference type="NCBIfam" id="TIGR02669">
    <property type="entry name" value="SpoIID_LytB"/>
    <property type="match status" value="1"/>
</dbReference>
<evidence type="ECO:0000313" key="1">
    <source>
        <dbReference type="EMBL" id="SVB67197.1"/>
    </source>
</evidence>
<accession>A0A382FY74</accession>
<sequence length="255" mass="27673">VLHHRTRHFQDGFDFCSTTHCQVYRDPATNLTTHQLLANESVARTTGVIASYNGIPIDSVYHADCGGATSSATSVWGGPAPPYLGGVIDDFCRTLNRPPWTLSIGRETLRDALNRDPRTTVGRDLETVVVTRRDNAGRALKIELNGSKKLIISGAILRSVLGARFGFTRIKSTKLEIRRRNDYFLITGTGFGHGAGLCQTGAMARAEAGHPTTQIISTYYPGSTLSNFHELPIQTQPVSTAPPDDIAHTKTAAEV</sequence>
<feature type="non-terminal residue" evidence="1">
    <location>
        <position position="1"/>
    </location>
</feature>
<dbReference type="EMBL" id="UINC01052173">
    <property type="protein sequence ID" value="SVB67197.1"/>
    <property type="molecule type" value="Genomic_DNA"/>
</dbReference>
<dbReference type="GO" id="GO:0030435">
    <property type="term" value="P:sporulation resulting in formation of a cellular spore"/>
    <property type="evidence" value="ECO:0007669"/>
    <property type="project" value="InterPro"/>
</dbReference>
<dbReference type="AlphaFoldDB" id="A0A382FY74"/>
<dbReference type="InterPro" id="IPR013486">
    <property type="entry name" value="SpoIID/LytB"/>
</dbReference>
<protein>
    <recommendedName>
        <fullName evidence="2">Sporulation stage II protein D amidase enhancer LytB N-terminal domain-containing protein</fullName>
    </recommendedName>
</protein>
<evidence type="ECO:0008006" key="2">
    <source>
        <dbReference type="Google" id="ProtNLM"/>
    </source>
</evidence>
<proteinExistence type="predicted"/>
<name>A0A382FY74_9ZZZZ</name>
<organism evidence="1">
    <name type="scientific">marine metagenome</name>
    <dbReference type="NCBI Taxonomy" id="408172"/>
    <lineage>
        <taxon>unclassified sequences</taxon>
        <taxon>metagenomes</taxon>
        <taxon>ecological metagenomes</taxon>
    </lineage>
</organism>